<dbReference type="Proteomes" id="UP000199548">
    <property type="component" value="Unassembled WGS sequence"/>
</dbReference>
<dbReference type="InterPro" id="IPR020846">
    <property type="entry name" value="MFS_dom"/>
</dbReference>
<dbReference type="PANTHER" id="PTHR42910">
    <property type="entry name" value="TRANSPORTER SCO4007-RELATED"/>
    <property type="match status" value="1"/>
</dbReference>
<keyword evidence="2 4" id="KW-1133">Transmembrane helix</keyword>
<dbReference type="GO" id="GO:0022857">
    <property type="term" value="F:transmembrane transporter activity"/>
    <property type="evidence" value="ECO:0007669"/>
    <property type="project" value="InterPro"/>
</dbReference>
<dbReference type="SUPFAM" id="SSF103473">
    <property type="entry name" value="MFS general substrate transporter"/>
    <property type="match status" value="1"/>
</dbReference>
<dbReference type="RefSeq" id="WP_407670667.1">
    <property type="nucleotide sequence ID" value="NZ_CP041743.1"/>
</dbReference>
<evidence type="ECO:0000256" key="1">
    <source>
        <dbReference type="ARBA" id="ARBA00022692"/>
    </source>
</evidence>
<evidence type="ECO:0000256" key="2">
    <source>
        <dbReference type="ARBA" id="ARBA00022989"/>
    </source>
</evidence>
<sequence length="413" mass="43224">MRAGKVESLPEAAVSGTPCAALPMKQSMVLLFAVACGLSVANVYYAQPLLDLLARDFNVSRASIGGVITATQAGCALALVLLVPLGDRANRHRLMAVQLVLLAIALVAVAMARTAPLLLAGMLATGLLGTAMTQGLIAYAATVAAPRERGRVVGAAQGGVVIGLLLARTMSGLIADVAGWRAVYFTSAALAVVMLPVLWHTLPAQPAPRVRIPYLRLLESMFTLLAHDRVLQIRGMIGMLMFAAFSVFWSAMALPLSAPPFALPHTAIGAFGLAGAAGALAAARAGHWADRGKGEWTTGVAWIVLLLSWLPAAFLSSGLWTLVIGVLLLDLSGQAIHVVNQSMIFRTRPDAHSRLVGCYMLFYATGSGAGALASTHVYAWAGWTGVCVLGATITLAGLLFWAFTLRAMPRHDA</sequence>
<dbReference type="EMBL" id="FOQU01000004">
    <property type="protein sequence ID" value="SFI78225.1"/>
    <property type="molecule type" value="Genomic_DNA"/>
</dbReference>
<proteinExistence type="predicted"/>
<keyword evidence="1 4" id="KW-0812">Transmembrane</keyword>
<evidence type="ECO:0000259" key="5">
    <source>
        <dbReference type="PROSITE" id="PS50850"/>
    </source>
</evidence>
<dbReference type="InterPro" id="IPR036259">
    <property type="entry name" value="MFS_trans_sf"/>
</dbReference>
<feature type="transmembrane region" description="Helical" evidence="4">
    <location>
        <begin position="262"/>
        <end position="283"/>
    </location>
</feature>
<feature type="transmembrane region" description="Helical" evidence="4">
    <location>
        <begin position="320"/>
        <end position="339"/>
    </location>
</feature>
<evidence type="ECO:0000313" key="7">
    <source>
        <dbReference type="Proteomes" id="UP000199548"/>
    </source>
</evidence>
<feature type="transmembrane region" description="Helical" evidence="4">
    <location>
        <begin position="380"/>
        <end position="403"/>
    </location>
</feature>
<dbReference type="InterPro" id="IPR011701">
    <property type="entry name" value="MFS"/>
</dbReference>
<organism evidence="6 7">
    <name type="scientific">Paraburkholderia megapolitana</name>
    <dbReference type="NCBI Taxonomy" id="420953"/>
    <lineage>
        <taxon>Bacteria</taxon>
        <taxon>Pseudomonadati</taxon>
        <taxon>Pseudomonadota</taxon>
        <taxon>Betaproteobacteria</taxon>
        <taxon>Burkholderiales</taxon>
        <taxon>Burkholderiaceae</taxon>
        <taxon>Paraburkholderia</taxon>
    </lineage>
</organism>
<feature type="domain" description="Major facilitator superfamily (MFS) profile" evidence="5">
    <location>
        <begin position="28"/>
        <end position="409"/>
    </location>
</feature>
<feature type="transmembrane region" description="Helical" evidence="4">
    <location>
        <begin position="152"/>
        <end position="170"/>
    </location>
</feature>
<feature type="transmembrane region" description="Helical" evidence="4">
    <location>
        <begin position="295"/>
        <end position="314"/>
    </location>
</feature>
<dbReference type="AlphaFoldDB" id="A0A1I3L1G2"/>
<evidence type="ECO:0000313" key="6">
    <source>
        <dbReference type="EMBL" id="SFI78225.1"/>
    </source>
</evidence>
<dbReference type="PANTHER" id="PTHR42910:SF1">
    <property type="entry name" value="MAJOR FACILITATOR SUPERFAMILY (MFS) PROFILE DOMAIN-CONTAINING PROTEIN"/>
    <property type="match status" value="1"/>
</dbReference>
<feature type="transmembrane region" description="Helical" evidence="4">
    <location>
        <begin position="351"/>
        <end position="374"/>
    </location>
</feature>
<protein>
    <submittedName>
        <fullName evidence="6">Predicted arabinose efflux permease, MFS family</fullName>
    </submittedName>
</protein>
<dbReference type="CDD" id="cd17324">
    <property type="entry name" value="MFS_NepI_like"/>
    <property type="match status" value="1"/>
</dbReference>
<keyword evidence="3 4" id="KW-0472">Membrane</keyword>
<feature type="transmembrane region" description="Helical" evidence="4">
    <location>
        <begin position="182"/>
        <end position="202"/>
    </location>
</feature>
<keyword evidence="7" id="KW-1185">Reference proteome</keyword>
<feature type="transmembrane region" description="Helical" evidence="4">
    <location>
        <begin position="94"/>
        <end position="112"/>
    </location>
</feature>
<gene>
    <name evidence="6" type="ORF">SAMN05192543_104198</name>
</gene>
<accession>A0A1I3L1G2</accession>
<dbReference type="Gene3D" id="1.20.1250.20">
    <property type="entry name" value="MFS general substrate transporter like domains"/>
    <property type="match status" value="1"/>
</dbReference>
<reference evidence="6 7" key="1">
    <citation type="submission" date="2016-10" db="EMBL/GenBank/DDBJ databases">
        <authorList>
            <person name="de Groot N.N."/>
        </authorList>
    </citation>
    <scope>NUCLEOTIDE SEQUENCE [LARGE SCALE GENOMIC DNA]</scope>
    <source>
        <strain evidence="6 7">LMG 23650</strain>
    </source>
</reference>
<evidence type="ECO:0000256" key="3">
    <source>
        <dbReference type="ARBA" id="ARBA00023136"/>
    </source>
</evidence>
<dbReference type="PROSITE" id="PS50850">
    <property type="entry name" value="MFS"/>
    <property type="match status" value="1"/>
</dbReference>
<feature type="transmembrane region" description="Helical" evidence="4">
    <location>
        <begin position="237"/>
        <end position="256"/>
    </location>
</feature>
<name>A0A1I3L1G2_9BURK</name>
<feature type="transmembrane region" description="Helical" evidence="4">
    <location>
        <begin position="28"/>
        <end position="47"/>
    </location>
</feature>
<dbReference type="Pfam" id="PF07690">
    <property type="entry name" value="MFS_1"/>
    <property type="match status" value="1"/>
</dbReference>
<feature type="transmembrane region" description="Helical" evidence="4">
    <location>
        <begin position="118"/>
        <end position="140"/>
    </location>
</feature>
<feature type="transmembrane region" description="Helical" evidence="4">
    <location>
        <begin position="59"/>
        <end position="82"/>
    </location>
</feature>
<evidence type="ECO:0000256" key="4">
    <source>
        <dbReference type="SAM" id="Phobius"/>
    </source>
</evidence>